<evidence type="ECO:0000256" key="1">
    <source>
        <dbReference type="SAM" id="MobiDB-lite"/>
    </source>
</evidence>
<dbReference type="AlphaFoldDB" id="A0AAX4HVQ5"/>
<evidence type="ECO:0000313" key="2">
    <source>
        <dbReference type="EMBL" id="WQF75243.1"/>
    </source>
</evidence>
<protein>
    <submittedName>
        <fullName evidence="2">Uncharacterized protein</fullName>
    </submittedName>
</protein>
<dbReference type="EMBL" id="CP137305">
    <property type="protein sequence ID" value="WQF75243.1"/>
    <property type="molecule type" value="Genomic_DNA"/>
</dbReference>
<reference evidence="3" key="1">
    <citation type="journal article" date="2023" name="bioRxiv">
        <title>Complete genome of the Medicago anthracnose fungus, Colletotrichum destructivum, reveals a mini-chromosome-like region within a core chromosome.</title>
        <authorList>
            <person name="Lapalu N."/>
            <person name="Simon A."/>
            <person name="Lu A."/>
            <person name="Plaumann P.-L."/>
            <person name="Amselem J."/>
            <person name="Pigne S."/>
            <person name="Auger A."/>
            <person name="Koch C."/>
            <person name="Dallery J.-F."/>
            <person name="O'Connell R.J."/>
        </authorList>
    </citation>
    <scope>NUCLEOTIDE SEQUENCE [LARGE SCALE GENOMIC DNA]</scope>
    <source>
        <strain evidence="3">CBS 520.97</strain>
    </source>
</reference>
<name>A0AAX4HVQ5_9PEZI</name>
<proteinExistence type="predicted"/>
<feature type="compositionally biased region" description="Low complexity" evidence="1">
    <location>
        <begin position="9"/>
        <end position="23"/>
    </location>
</feature>
<dbReference type="RefSeq" id="XP_062772467.1">
    <property type="nucleotide sequence ID" value="XM_062916416.1"/>
</dbReference>
<evidence type="ECO:0000313" key="3">
    <source>
        <dbReference type="Proteomes" id="UP001322277"/>
    </source>
</evidence>
<gene>
    <name evidence="2" type="ORF">CDEST_00257</name>
</gene>
<accession>A0AAX4HVQ5</accession>
<organism evidence="2 3">
    <name type="scientific">Colletotrichum destructivum</name>
    <dbReference type="NCBI Taxonomy" id="34406"/>
    <lineage>
        <taxon>Eukaryota</taxon>
        <taxon>Fungi</taxon>
        <taxon>Dikarya</taxon>
        <taxon>Ascomycota</taxon>
        <taxon>Pezizomycotina</taxon>
        <taxon>Sordariomycetes</taxon>
        <taxon>Hypocreomycetidae</taxon>
        <taxon>Glomerellales</taxon>
        <taxon>Glomerellaceae</taxon>
        <taxon>Colletotrichum</taxon>
        <taxon>Colletotrichum destructivum species complex</taxon>
    </lineage>
</organism>
<sequence length="62" mass="7094">MPPDDRPQRQLLPLTAQQPLQELNPTDGDDGNSLGRKRRRPYTSKACNFCRDKKKAVSKSRL</sequence>
<feature type="region of interest" description="Disordered" evidence="1">
    <location>
        <begin position="1"/>
        <end position="47"/>
    </location>
</feature>
<keyword evidence="3" id="KW-1185">Reference proteome</keyword>
<dbReference type="GeneID" id="87936760"/>
<dbReference type="KEGG" id="cdet:87936760"/>
<dbReference type="Proteomes" id="UP001322277">
    <property type="component" value="Chromosome 1"/>
</dbReference>